<evidence type="ECO:0000313" key="1">
    <source>
        <dbReference type="EMBL" id="OAQ24318.1"/>
    </source>
</evidence>
<sequence>PIVLILFSNGCLLPSLSSSLHPLFSFHKPFSLLPPLPHLSLFHTSSHTHSVIIQTYLNMSDLKVATHPLDLSEIRARIAGFLSNKDCLSCMQVSRQWLMDFARPMWHSVDFDKDESFAKVPPEVVSKYGHLIRNVVKVAKEEHILFLQNPHISCVRQLQFFATMNKLSLVLFHDLVHYYRQSLTVLDISGELVHTTTIDEQLKSGVYLSLDAFAPGCVLTTLSLVEVCMTHSAFSSVLRFCPRLQSLRLWDVIFLAYNPMLERFRHTGLKILDARRHQVWSNDEEGLLPGAKSLLVHFPALVSWRMHDSSVESLEVLRKLKTELSKKCPHLKAVQFTTTEQDRVASYLDDGFYGLKRVTFGYAALSQTVLLGLLEHQATLTSIILTPLATSIEPSTPDNVTNSQKLIRLLMKSCHRLKTLSVKGHQMDISLLEDERVACMDLQVLRVRFYGLETTVLVDECLEALSAKKWASAGVVEEPYKGGPSIGERVCYQLMKFNKLNAVWLGTREYYLPTQ</sequence>
<reference evidence="1 2" key="1">
    <citation type="submission" date="2016-05" db="EMBL/GenBank/DDBJ databases">
        <title>Genome sequencing reveals origins of a unique bacterial endosymbiosis in the earliest lineages of terrestrial Fungi.</title>
        <authorList>
            <consortium name="DOE Joint Genome Institute"/>
            <person name="Uehling J."/>
            <person name="Gryganskyi A."/>
            <person name="Hameed K."/>
            <person name="Tschaplinski T."/>
            <person name="Misztal P."/>
            <person name="Wu S."/>
            <person name="Desiro A."/>
            <person name="Vande Pol N."/>
            <person name="Du Z.-Y."/>
            <person name="Zienkiewicz A."/>
            <person name="Zienkiewicz K."/>
            <person name="Morin E."/>
            <person name="Tisserant E."/>
            <person name="Splivallo R."/>
            <person name="Hainaut M."/>
            <person name="Henrissat B."/>
            <person name="Ohm R."/>
            <person name="Kuo A."/>
            <person name="Yan J."/>
            <person name="Lipzen A."/>
            <person name="Nolan M."/>
            <person name="Labutti K."/>
            <person name="Barry K."/>
            <person name="Goldstein A."/>
            <person name="Labbe J."/>
            <person name="Schadt C."/>
            <person name="Tuskan G."/>
            <person name="Grigoriev I."/>
            <person name="Martin F."/>
            <person name="Vilgalys R."/>
            <person name="Bonito G."/>
        </authorList>
    </citation>
    <scope>NUCLEOTIDE SEQUENCE [LARGE SCALE GENOMIC DNA]</scope>
    <source>
        <strain evidence="1 2">AG-77</strain>
    </source>
</reference>
<feature type="non-terminal residue" evidence="1">
    <location>
        <position position="1"/>
    </location>
</feature>
<proteinExistence type="predicted"/>
<dbReference type="Gene3D" id="3.80.10.10">
    <property type="entry name" value="Ribonuclease Inhibitor"/>
    <property type="match status" value="1"/>
</dbReference>
<dbReference type="InterPro" id="IPR032675">
    <property type="entry name" value="LRR_dom_sf"/>
</dbReference>
<dbReference type="EMBL" id="KV442096">
    <property type="protein sequence ID" value="OAQ24318.1"/>
    <property type="molecule type" value="Genomic_DNA"/>
</dbReference>
<evidence type="ECO:0000313" key="2">
    <source>
        <dbReference type="Proteomes" id="UP000078512"/>
    </source>
</evidence>
<accession>A0A197JH48</accession>
<dbReference type="Proteomes" id="UP000078512">
    <property type="component" value="Unassembled WGS sequence"/>
</dbReference>
<name>A0A197JH48_9FUNG</name>
<keyword evidence="2" id="KW-1185">Reference proteome</keyword>
<gene>
    <name evidence="1" type="ORF">K457DRAFT_1899433</name>
</gene>
<organism evidence="1 2">
    <name type="scientific">Linnemannia elongata AG-77</name>
    <dbReference type="NCBI Taxonomy" id="1314771"/>
    <lineage>
        <taxon>Eukaryota</taxon>
        <taxon>Fungi</taxon>
        <taxon>Fungi incertae sedis</taxon>
        <taxon>Mucoromycota</taxon>
        <taxon>Mortierellomycotina</taxon>
        <taxon>Mortierellomycetes</taxon>
        <taxon>Mortierellales</taxon>
        <taxon>Mortierellaceae</taxon>
        <taxon>Linnemannia</taxon>
    </lineage>
</organism>
<evidence type="ECO:0008006" key="3">
    <source>
        <dbReference type="Google" id="ProtNLM"/>
    </source>
</evidence>
<protein>
    <recommendedName>
        <fullName evidence="3">F-box domain-containing protein</fullName>
    </recommendedName>
</protein>
<dbReference type="SUPFAM" id="SSF52047">
    <property type="entry name" value="RNI-like"/>
    <property type="match status" value="1"/>
</dbReference>
<dbReference type="AlphaFoldDB" id="A0A197JH48"/>
<dbReference type="OrthoDB" id="2364077at2759"/>